<proteinExistence type="predicted"/>
<reference evidence="7" key="1">
    <citation type="submission" date="2022-11" db="EMBL/GenBank/DDBJ databases">
        <authorList>
            <person name="Mo P."/>
        </authorList>
    </citation>
    <scope>NUCLEOTIDE SEQUENCE</scope>
    <source>
        <strain evidence="7">HUAS 11-8</strain>
    </source>
</reference>
<feature type="transmembrane region" description="Helical" evidence="5">
    <location>
        <begin position="70"/>
        <end position="92"/>
    </location>
</feature>
<dbReference type="Pfam" id="PF07291">
    <property type="entry name" value="MauE"/>
    <property type="match status" value="1"/>
</dbReference>
<comment type="subcellular location">
    <subcellularLocation>
        <location evidence="1">Membrane</location>
        <topology evidence="1">Multi-pass membrane protein</topology>
    </subcellularLocation>
</comment>
<keyword evidence="3 5" id="KW-1133">Transmembrane helix</keyword>
<dbReference type="InterPro" id="IPR036249">
    <property type="entry name" value="Thioredoxin-like_sf"/>
</dbReference>
<evidence type="ECO:0000313" key="8">
    <source>
        <dbReference type="Proteomes" id="UP001163203"/>
    </source>
</evidence>
<sequence length="289" mass="29652">MTILVASAPLALAAVLAFAALGKLWDVAAFAKSVAGYEIVPPRAALPVACLVLGAELVSAVLLVPPGTRLWGAGLAFVLFASFLTGMASALARGMRVDCGCFAGTHDVIGPGTLVRTGLLLALTVPAALATKAAFRPVHLAVAVLVLAVVFGLSTLLRRWTTRPAGPRTGGKLDLPAPVGELGGGADLLLFAFVSPDCGLCRRMLPEFRSAAERFRLVLVSAASEADLREHLAGQSEDLPVVTGPRVFEANNIPWPPYAAITSGTGTVLAHGGASSPEQLHAVLAGVRS</sequence>
<dbReference type="SUPFAM" id="SSF52833">
    <property type="entry name" value="Thioredoxin-like"/>
    <property type="match status" value="1"/>
</dbReference>
<keyword evidence="4 5" id="KW-0472">Membrane</keyword>
<feature type="transmembrane region" description="Helical" evidence="5">
    <location>
        <begin position="43"/>
        <end position="63"/>
    </location>
</feature>
<dbReference type="EMBL" id="CP113836">
    <property type="protein sequence ID" value="WAL68510.1"/>
    <property type="molecule type" value="Genomic_DNA"/>
</dbReference>
<protein>
    <recommendedName>
        <fullName evidence="6">Methylamine utilisation protein MauE domain-containing protein</fullName>
    </recommendedName>
</protein>
<gene>
    <name evidence="7" type="ORF">ORV05_12290</name>
</gene>
<keyword evidence="2 5" id="KW-0812">Transmembrane</keyword>
<dbReference type="RefSeq" id="WP_268758602.1">
    <property type="nucleotide sequence ID" value="NZ_CP113836.1"/>
</dbReference>
<feature type="transmembrane region" description="Helical" evidence="5">
    <location>
        <begin position="138"/>
        <end position="157"/>
    </location>
</feature>
<evidence type="ECO:0000259" key="6">
    <source>
        <dbReference type="Pfam" id="PF07291"/>
    </source>
</evidence>
<evidence type="ECO:0000256" key="1">
    <source>
        <dbReference type="ARBA" id="ARBA00004141"/>
    </source>
</evidence>
<evidence type="ECO:0000256" key="2">
    <source>
        <dbReference type="ARBA" id="ARBA00022692"/>
    </source>
</evidence>
<name>A0ABY7B982_9PSEU</name>
<accession>A0ABY7B982</accession>
<evidence type="ECO:0000256" key="3">
    <source>
        <dbReference type="ARBA" id="ARBA00022989"/>
    </source>
</evidence>
<evidence type="ECO:0000256" key="5">
    <source>
        <dbReference type="SAM" id="Phobius"/>
    </source>
</evidence>
<keyword evidence="8" id="KW-1185">Reference proteome</keyword>
<evidence type="ECO:0000256" key="4">
    <source>
        <dbReference type="ARBA" id="ARBA00023136"/>
    </source>
</evidence>
<evidence type="ECO:0000313" key="7">
    <source>
        <dbReference type="EMBL" id="WAL68510.1"/>
    </source>
</evidence>
<dbReference type="Gene3D" id="3.40.30.10">
    <property type="entry name" value="Glutaredoxin"/>
    <property type="match status" value="1"/>
</dbReference>
<dbReference type="Proteomes" id="UP001163203">
    <property type="component" value="Chromosome"/>
</dbReference>
<organism evidence="7 8">
    <name type="scientific">Amycolatopsis cynarae</name>
    <dbReference type="NCBI Taxonomy" id="2995223"/>
    <lineage>
        <taxon>Bacteria</taxon>
        <taxon>Bacillati</taxon>
        <taxon>Actinomycetota</taxon>
        <taxon>Actinomycetes</taxon>
        <taxon>Pseudonocardiales</taxon>
        <taxon>Pseudonocardiaceae</taxon>
        <taxon>Amycolatopsis</taxon>
    </lineage>
</organism>
<dbReference type="InterPro" id="IPR009908">
    <property type="entry name" value="Methylamine_util_MauE"/>
</dbReference>
<feature type="domain" description="Methylamine utilisation protein MauE" evidence="6">
    <location>
        <begin position="1"/>
        <end position="127"/>
    </location>
</feature>